<reference evidence="2" key="2">
    <citation type="journal article" date="2007" name="Science">
        <title>Draft genome sequence of the sexually transmitted pathogen Trichomonas vaginalis.</title>
        <authorList>
            <person name="Carlton J.M."/>
            <person name="Hirt R.P."/>
            <person name="Silva J.C."/>
            <person name="Delcher A.L."/>
            <person name="Schatz M."/>
            <person name="Zhao Q."/>
            <person name="Wortman J.R."/>
            <person name="Bidwell S.L."/>
            <person name="Alsmark U.C.M."/>
            <person name="Besteiro S."/>
            <person name="Sicheritz-Ponten T."/>
            <person name="Noel C.J."/>
            <person name="Dacks J.B."/>
            <person name="Foster P.G."/>
            <person name="Simillion C."/>
            <person name="Van de Peer Y."/>
            <person name="Miranda-Saavedra D."/>
            <person name="Barton G.J."/>
            <person name="Westrop G.D."/>
            <person name="Mueller S."/>
            <person name="Dessi D."/>
            <person name="Fiori P.L."/>
            <person name="Ren Q."/>
            <person name="Paulsen I."/>
            <person name="Zhang H."/>
            <person name="Bastida-Corcuera F.D."/>
            <person name="Simoes-Barbosa A."/>
            <person name="Brown M.T."/>
            <person name="Hayes R.D."/>
            <person name="Mukherjee M."/>
            <person name="Okumura C.Y."/>
            <person name="Schneider R."/>
            <person name="Smith A.J."/>
            <person name="Vanacova S."/>
            <person name="Villalvazo M."/>
            <person name="Haas B.J."/>
            <person name="Pertea M."/>
            <person name="Feldblyum T.V."/>
            <person name="Utterback T.R."/>
            <person name="Shu C.L."/>
            <person name="Osoegawa K."/>
            <person name="de Jong P.J."/>
            <person name="Hrdy I."/>
            <person name="Horvathova L."/>
            <person name="Zubacova Z."/>
            <person name="Dolezal P."/>
            <person name="Malik S.B."/>
            <person name="Logsdon J.M. Jr."/>
            <person name="Henze K."/>
            <person name="Gupta A."/>
            <person name="Wang C.C."/>
            <person name="Dunne R.L."/>
            <person name="Upcroft J.A."/>
            <person name="Upcroft P."/>
            <person name="White O."/>
            <person name="Salzberg S.L."/>
            <person name="Tang P."/>
            <person name="Chiu C.-H."/>
            <person name="Lee Y.-S."/>
            <person name="Embley T.M."/>
            <person name="Coombs G.H."/>
            <person name="Mottram J.C."/>
            <person name="Tachezy J."/>
            <person name="Fraser-Liggett C.M."/>
            <person name="Johnson P.J."/>
        </authorList>
    </citation>
    <scope>NUCLEOTIDE SEQUENCE [LARGE SCALE GENOMIC DNA]</scope>
    <source>
        <strain evidence="2">G3</strain>
    </source>
</reference>
<dbReference type="eggNOG" id="KOG0531">
    <property type="taxonomic scope" value="Eukaryota"/>
</dbReference>
<dbReference type="PANTHER" id="PTHR22708:SF0">
    <property type="entry name" value="LEUCINE-RICH REPEAT-CONTAINING PROTEIN 56"/>
    <property type="match status" value="1"/>
</dbReference>
<accession>A2DZ64</accession>
<dbReference type="InterPro" id="IPR001611">
    <property type="entry name" value="Leu-rich_rpt"/>
</dbReference>
<dbReference type="KEGG" id="tva:4772328"/>
<dbReference type="PROSITE" id="PS51450">
    <property type="entry name" value="LRR"/>
    <property type="match status" value="2"/>
</dbReference>
<reference evidence="2" key="1">
    <citation type="submission" date="2006-10" db="EMBL/GenBank/DDBJ databases">
        <authorList>
            <person name="Amadeo P."/>
            <person name="Zhao Q."/>
            <person name="Wortman J."/>
            <person name="Fraser-Liggett C."/>
            <person name="Carlton J."/>
        </authorList>
    </citation>
    <scope>NUCLEOTIDE SEQUENCE</scope>
    <source>
        <strain evidence="2">G3</strain>
    </source>
</reference>
<name>A2DZ64_TRIV3</name>
<organism evidence="2 3">
    <name type="scientific">Trichomonas vaginalis (strain ATCC PRA-98 / G3)</name>
    <dbReference type="NCBI Taxonomy" id="412133"/>
    <lineage>
        <taxon>Eukaryota</taxon>
        <taxon>Metamonada</taxon>
        <taxon>Parabasalia</taxon>
        <taxon>Trichomonadida</taxon>
        <taxon>Trichomonadidae</taxon>
        <taxon>Trichomonas</taxon>
    </lineage>
</organism>
<dbReference type="PANTHER" id="PTHR22708">
    <property type="entry name" value="LEUCINE-RICH REPEAT-CONTAINING PROTEIN 56"/>
    <property type="match status" value="1"/>
</dbReference>
<evidence type="ECO:0000313" key="2">
    <source>
        <dbReference type="EMBL" id="EAY14340.1"/>
    </source>
</evidence>
<keyword evidence="3" id="KW-1185">Reference proteome</keyword>
<dbReference type="SMART" id="SM00365">
    <property type="entry name" value="LRR_SD22"/>
    <property type="match status" value="3"/>
</dbReference>
<dbReference type="STRING" id="5722.A2DZ64"/>
<evidence type="ECO:0000256" key="1">
    <source>
        <dbReference type="SAM" id="MobiDB-lite"/>
    </source>
</evidence>
<proteinExistence type="predicted"/>
<dbReference type="OrthoDB" id="676979at2759"/>
<dbReference type="Proteomes" id="UP000001542">
    <property type="component" value="Unassembled WGS sequence"/>
</dbReference>
<sequence length="323" mass="36330">MLERAILEFPGDRTRYEVDNIANYEGPNELGMLEALEAKVDTRELTLTFLGEMFPNLQKLRLNNSIIPSVRDIGCELVNLRFLSLASCNLTSLDGISTLSHNLEELYVAFNQITDFCDLLGMERLRIVDFEDNLIENLEDIEILTTSPQLQALTLAGNPAAKVPDYREKVAKLLPKLVYLDEKRLKPRKPKTPRIQKQPSTVKFEEGSENNVPRSIEKMVKEPPSPPPQPVEEPHPPASPEPADKITIAPLDFSHIDDDEILMTEQIRDKIDDRPPSSYGSFESKGFPGFFKNAPTKTSSKSILTPGKPRIFRPVSAKGRPSH</sequence>
<dbReference type="VEuPathDB" id="TrichDB:TVAGG3_0505110"/>
<dbReference type="AlphaFoldDB" id="A2DZ64"/>
<dbReference type="InterPro" id="IPR040091">
    <property type="entry name" value="LRRC56"/>
</dbReference>
<feature type="region of interest" description="Disordered" evidence="1">
    <location>
        <begin position="263"/>
        <end position="323"/>
    </location>
</feature>
<dbReference type="Pfam" id="PF14580">
    <property type="entry name" value="LRR_9"/>
    <property type="match status" value="1"/>
</dbReference>
<dbReference type="SMR" id="A2DZ64"/>
<dbReference type="Gene3D" id="3.80.10.10">
    <property type="entry name" value="Ribonuclease Inhibitor"/>
    <property type="match status" value="1"/>
</dbReference>
<dbReference type="InterPro" id="IPR032675">
    <property type="entry name" value="LRR_dom_sf"/>
</dbReference>
<evidence type="ECO:0000313" key="3">
    <source>
        <dbReference type="Proteomes" id="UP000001542"/>
    </source>
</evidence>
<dbReference type="InParanoid" id="A2DZ64"/>
<dbReference type="SUPFAM" id="SSF52058">
    <property type="entry name" value="L domain-like"/>
    <property type="match status" value="1"/>
</dbReference>
<feature type="compositionally biased region" description="Pro residues" evidence="1">
    <location>
        <begin position="223"/>
        <end position="240"/>
    </location>
</feature>
<feature type="compositionally biased region" description="Basic and acidic residues" evidence="1">
    <location>
        <begin position="266"/>
        <end position="275"/>
    </location>
</feature>
<feature type="region of interest" description="Disordered" evidence="1">
    <location>
        <begin position="188"/>
        <end position="251"/>
    </location>
</feature>
<gene>
    <name evidence="2" type="ORF">TVAG_026610</name>
</gene>
<dbReference type="EMBL" id="DS113272">
    <property type="protein sequence ID" value="EAY14340.1"/>
    <property type="molecule type" value="Genomic_DNA"/>
</dbReference>
<dbReference type="VEuPathDB" id="TrichDB:TVAG_026610"/>
<protein>
    <submittedName>
        <fullName evidence="2">Leucine Rich Repeat family protein</fullName>
    </submittedName>
</protein>
<dbReference type="RefSeq" id="XP_001326563.1">
    <property type="nucleotide sequence ID" value="XM_001326528.1"/>
</dbReference>